<keyword evidence="5 6" id="KW-0472">Membrane</keyword>
<reference evidence="8" key="1">
    <citation type="journal article" date="2019" name="Int. J. Syst. Evol. Microbiol.">
        <title>The Global Catalogue of Microorganisms (GCM) 10K type strain sequencing project: providing services to taxonomists for standard genome sequencing and annotation.</title>
        <authorList>
            <consortium name="The Broad Institute Genomics Platform"/>
            <consortium name="The Broad Institute Genome Sequencing Center for Infectious Disease"/>
            <person name="Wu L."/>
            <person name="Ma J."/>
        </authorList>
    </citation>
    <scope>NUCLEOTIDE SEQUENCE [LARGE SCALE GENOMIC DNA]</scope>
    <source>
        <strain evidence="8">CGMCC 4.7371</strain>
    </source>
</reference>
<keyword evidence="8" id="KW-1185">Reference proteome</keyword>
<dbReference type="Proteomes" id="UP000655410">
    <property type="component" value="Unassembled WGS sequence"/>
</dbReference>
<dbReference type="PANTHER" id="PTHR23427:SF2">
    <property type="entry name" value="SURFEIT LOCUS PROTEIN 1"/>
    <property type="match status" value="1"/>
</dbReference>
<dbReference type="EMBL" id="BMNI01000006">
    <property type="protein sequence ID" value="GGO91432.1"/>
    <property type="molecule type" value="Genomic_DNA"/>
</dbReference>
<evidence type="ECO:0000256" key="1">
    <source>
        <dbReference type="ARBA" id="ARBA00004370"/>
    </source>
</evidence>
<organism evidence="7 8">
    <name type="scientific">Nocardioides phosphati</name>
    <dbReference type="NCBI Taxonomy" id="1867775"/>
    <lineage>
        <taxon>Bacteria</taxon>
        <taxon>Bacillati</taxon>
        <taxon>Actinomycetota</taxon>
        <taxon>Actinomycetes</taxon>
        <taxon>Propionibacteriales</taxon>
        <taxon>Nocardioidaceae</taxon>
        <taxon>Nocardioides</taxon>
    </lineage>
</organism>
<comment type="similarity">
    <text evidence="2 6">Belongs to the SURF1 family.</text>
</comment>
<dbReference type="PANTHER" id="PTHR23427">
    <property type="entry name" value="SURFEIT LOCUS PROTEIN"/>
    <property type="match status" value="1"/>
</dbReference>
<name>A0ABQ2NE93_9ACTN</name>
<evidence type="ECO:0000256" key="3">
    <source>
        <dbReference type="ARBA" id="ARBA00022692"/>
    </source>
</evidence>
<dbReference type="InterPro" id="IPR045214">
    <property type="entry name" value="Surf1/Surf4"/>
</dbReference>
<protein>
    <recommendedName>
        <fullName evidence="6">SURF1-like protein</fullName>
    </recommendedName>
</protein>
<evidence type="ECO:0000256" key="2">
    <source>
        <dbReference type="ARBA" id="ARBA00007165"/>
    </source>
</evidence>
<evidence type="ECO:0000313" key="8">
    <source>
        <dbReference type="Proteomes" id="UP000655410"/>
    </source>
</evidence>
<evidence type="ECO:0000256" key="6">
    <source>
        <dbReference type="RuleBase" id="RU363076"/>
    </source>
</evidence>
<gene>
    <name evidence="7" type="ORF">GCM10011584_25490</name>
</gene>
<feature type="transmembrane region" description="Helical" evidence="6">
    <location>
        <begin position="12"/>
        <end position="30"/>
    </location>
</feature>
<dbReference type="CDD" id="cd06662">
    <property type="entry name" value="SURF1"/>
    <property type="match status" value="1"/>
</dbReference>
<evidence type="ECO:0000256" key="4">
    <source>
        <dbReference type="ARBA" id="ARBA00022989"/>
    </source>
</evidence>
<dbReference type="InterPro" id="IPR002994">
    <property type="entry name" value="Surf1/Shy1"/>
</dbReference>
<evidence type="ECO:0000256" key="5">
    <source>
        <dbReference type="ARBA" id="ARBA00023136"/>
    </source>
</evidence>
<feature type="transmembrane region" description="Helical" evidence="6">
    <location>
        <begin position="218"/>
        <end position="240"/>
    </location>
</feature>
<sequence length="265" mass="29321">MRSLSFLISRRWICFFLVVVLLAYFAWWLGEWQFHRLEDRKARNAVVERNETGPPASLREVFATDSALPASREWQRVTATGTYDADQTLQIRYRTFEGNGGVEVVTPLTTSTGAVLLVDRGWLQTEGSTAPAADVPAPPSGQVVVTGWARVDAGESSTVDKESGVLSARAVSSTAYAKVTGAEVFRGWLQLESESPKATAKPALRPGDLPDLGNGPHFFYGLQWWFFGILAVFGFGYLAYDEWAVLAGRRLPRDQRISRRSDQSA</sequence>
<keyword evidence="4 6" id="KW-1133">Transmembrane helix</keyword>
<comment type="subcellular location">
    <subcellularLocation>
        <location evidence="6">Cell membrane</location>
        <topology evidence="6">Multi-pass membrane protein</topology>
    </subcellularLocation>
    <subcellularLocation>
        <location evidence="1">Membrane</location>
    </subcellularLocation>
</comment>
<proteinExistence type="inferred from homology"/>
<accession>A0ABQ2NE93</accession>
<evidence type="ECO:0000313" key="7">
    <source>
        <dbReference type="EMBL" id="GGO91432.1"/>
    </source>
</evidence>
<dbReference type="RefSeq" id="WP_188784391.1">
    <property type="nucleotide sequence ID" value="NZ_BMNI01000006.1"/>
</dbReference>
<dbReference type="Pfam" id="PF02104">
    <property type="entry name" value="SURF1"/>
    <property type="match status" value="1"/>
</dbReference>
<dbReference type="PROSITE" id="PS50895">
    <property type="entry name" value="SURF1"/>
    <property type="match status" value="1"/>
</dbReference>
<comment type="caution">
    <text evidence="7">The sequence shown here is derived from an EMBL/GenBank/DDBJ whole genome shotgun (WGS) entry which is preliminary data.</text>
</comment>
<keyword evidence="3 6" id="KW-0812">Transmembrane</keyword>
<keyword evidence="6" id="KW-1003">Cell membrane</keyword>